<sequence>MGGAVTGGAVAGVLTGRGRRPPRSLVLDMNSRGINVEAAEEGRSKRPWVVVGEDGRVGCSPSSSRRSGGGGRPRAEWKGGRDHAKDAVRTFDARGAAIIASQAAAYFSTEF</sequence>
<evidence type="ECO:0000313" key="2">
    <source>
        <dbReference type="EMBL" id="BAD27603.1"/>
    </source>
</evidence>
<gene>
    <name evidence="2" type="ORF">OJ1077_A12.36</name>
    <name evidence="3" type="ORF">OSJNBb0006L10.11</name>
</gene>
<dbReference type="Proteomes" id="UP000000763">
    <property type="component" value="Chromosome 2"/>
</dbReference>
<name>Q6EQJ4_ORYSJ</name>
<reference evidence="4" key="4">
    <citation type="journal article" date="2008" name="Nucleic Acids Res.">
        <title>The rice annotation project database (RAP-DB): 2008 update.</title>
        <authorList>
            <consortium name="The rice annotation project (RAP)"/>
        </authorList>
    </citation>
    <scope>GENOME REANNOTATION</scope>
    <source>
        <strain evidence="4">cv. Nipponbare</strain>
    </source>
</reference>
<feature type="region of interest" description="Disordered" evidence="1">
    <location>
        <begin position="54"/>
        <end position="84"/>
    </location>
</feature>
<dbReference type="AlphaFoldDB" id="Q6EQJ4"/>
<evidence type="ECO:0000313" key="3">
    <source>
        <dbReference type="EMBL" id="BAD29076.1"/>
    </source>
</evidence>
<reference evidence="2" key="1">
    <citation type="submission" date="2001-08" db="EMBL/GenBank/DDBJ databases">
        <title>Oryza sativa nipponbare(GA3) genomic DNA, chromosome 2, BAC clone:OJ1077_A12.</title>
        <authorList>
            <person name="Sasaki T."/>
            <person name="Matsumoto T."/>
            <person name="Yamamoto K."/>
        </authorList>
    </citation>
    <scope>NUCLEOTIDE SEQUENCE</scope>
</reference>
<evidence type="ECO:0000256" key="1">
    <source>
        <dbReference type="SAM" id="MobiDB-lite"/>
    </source>
</evidence>
<reference evidence="3" key="2">
    <citation type="submission" date="2002-09" db="EMBL/GenBank/DDBJ databases">
        <title>Oryza sativa nipponbare(GA3) genomic DNA, chromosome 2, BAC clone:OSJNBb0006L10.</title>
        <authorList>
            <person name="Sasaki T."/>
            <person name="Matsumoto T."/>
            <person name="Katayose Y."/>
        </authorList>
    </citation>
    <scope>NUCLEOTIDE SEQUENCE</scope>
</reference>
<evidence type="ECO:0000313" key="4">
    <source>
        <dbReference type="Proteomes" id="UP000000763"/>
    </source>
</evidence>
<protein>
    <submittedName>
        <fullName evidence="3">Uncharacterized protein</fullName>
    </submittedName>
</protein>
<feature type="region of interest" description="Disordered" evidence="1">
    <location>
        <begin position="1"/>
        <end position="25"/>
    </location>
</feature>
<accession>Q6EQJ4</accession>
<organism evidence="3 4">
    <name type="scientific">Oryza sativa subsp. japonica</name>
    <name type="common">Rice</name>
    <dbReference type="NCBI Taxonomy" id="39947"/>
    <lineage>
        <taxon>Eukaryota</taxon>
        <taxon>Viridiplantae</taxon>
        <taxon>Streptophyta</taxon>
        <taxon>Embryophyta</taxon>
        <taxon>Tracheophyta</taxon>
        <taxon>Spermatophyta</taxon>
        <taxon>Magnoliopsida</taxon>
        <taxon>Liliopsida</taxon>
        <taxon>Poales</taxon>
        <taxon>Poaceae</taxon>
        <taxon>BOP clade</taxon>
        <taxon>Oryzoideae</taxon>
        <taxon>Oryzeae</taxon>
        <taxon>Oryzinae</taxon>
        <taxon>Oryza</taxon>
        <taxon>Oryza sativa</taxon>
    </lineage>
</organism>
<proteinExistence type="predicted"/>
<dbReference type="EMBL" id="AP003991">
    <property type="protein sequence ID" value="BAD27603.1"/>
    <property type="molecule type" value="Genomic_DNA"/>
</dbReference>
<feature type="compositionally biased region" description="Low complexity" evidence="1">
    <location>
        <begin position="57"/>
        <end position="66"/>
    </location>
</feature>
<dbReference type="EMBL" id="AP005698">
    <property type="protein sequence ID" value="BAD29076.1"/>
    <property type="molecule type" value="Genomic_DNA"/>
</dbReference>
<feature type="compositionally biased region" description="Gly residues" evidence="1">
    <location>
        <begin position="1"/>
        <end position="10"/>
    </location>
</feature>
<feature type="compositionally biased region" description="Basic and acidic residues" evidence="1">
    <location>
        <begin position="73"/>
        <end position="84"/>
    </location>
</feature>
<reference evidence="4" key="3">
    <citation type="journal article" date="2005" name="Nature">
        <title>The map-based sequence of the rice genome.</title>
        <authorList>
            <consortium name="International rice genome sequencing project (IRGSP)"/>
            <person name="Matsumoto T."/>
            <person name="Wu J."/>
            <person name="Kanamori H."/>
            <person name="Katayose Y."/>
            <person name="Fujisawa M."/>
            <person name="Namiki N."/>
            <person name="Mizuno H."/>
            <person name="Yamamoto K."/>
            <person name="Antonio B.A."/>
            <person name="Baba T."/>
            <person name="Sakata K."/>
            <person name="Nagamura Y."/>
            <person name="Aoki H."/>
            <person name="Arikawa K."/>
            <person name="Arita K."/>
            <person name="Bito T."/>
            <person name="Chiden Y."/>
            <person name="Fujitsuka N."/>
            <person name="Fukunaka R."/>
            <person name="Hamada M."/>
            <person name="Harada C."/>
            <person name="Hayashi A."/>
            <person name="Hijishita S."/>
            <person name="Honda M."/>
            <person name="Hosokawa S."/>
            <person name="Ichikawa Y."/>
            <person name="Idonuma A."/>
            <person name="Iijima M."/>
            <person name="Ikeda M."/>
            <person name="Ikeno M."/>
            <person name="Ito K."/>
            <person name="Ito S."/>
            <person name="Ito T."/>
            <person name="Ito Y."/>
            <person name="Ito Y."/>
            <person name="Iwabuchi A."/>
            <person name="Kamiya K."/>
            <person name="Karasawa W."/>
            <person name="Kurita K."/>
            <person name="Katagiri S."/>
            <person name="Kikuta A."/>
            <person name="Kobayashi H."/>
            <person name="Kobayashi N."/>
            <person name="Machita K."/>
            <person name="Maehara T."/>
            <person name="Masukawa M."/>
            <person name="Mizubayashi T."/>
            <person name="Mukai Y."/>
            <person name="Nagasaki H."/>
            <person name="Nagata Y."/>
            <person name="Naito S."/>
            <person name="Nakashima M."/>
            <person name="Nakama Y."/>
            <person name="Nakamichi Y."/>
            <person name="Nakamura M."/>
            <person name="Meguro A."/>
            <person name="Negishi M."/>
            <person name="Ohta I."/>
            <person name="Ohta T."/>
            <person name="Okamoto M."/>
            <person name="Ono N."/>
            <person name="Saji S."/>
            <person name="Sakaguchi M."/>
            <person name="Sakai K."/>
            <person name="Shibata M."/>
            <person name="Shimokawa T."/>
            <person name="Song J."/>
            <person name="Takazaki Y."/>
            <person name="Terasawa K."/>
            <person name="Tsugane M."/>
            <person name="Tsuji K."/>
            <person name="Ueda S."/>
            <person name="Waki K."/>
            <person name="Yamagata H."/>
            <person name="Yamamoto M."/>
            <person name="Yamamoto S."/>
            <person name="Yamane H."/>
            <person name="Yoshiki S."/>
            <person name="Yoshihara R."/>
            <person name="Yukawa K."/>
            <person name="Zhong H."/>
            <person name="Yano M."/>
            <person name="Yuan Q."/>
            <person name="Ouyang S."/>
            <person name="Liu J."/>
            <person name="Jones K.M."/>
            <person name="Gansberger K."/>
            <person name="Moffat K."/>
            <person name="Hill J."/>
            <person name="Bera J."/>
            <person name="Fadrosh D."/>
            <person name="Jin S."/>
            <person name="Johri S."/>
            <person name="Kim M."/>
            <person name="Overton L."/>
            <person name="Reardon M."/>
            <person name="Tsitrin T."/>
            <person name="Vuong H."/>
            <person name="Weaver B."/>
            <person name="Ciecko A."/>
            <person name="Tallon L."/>
            <person name="Jackson J."/>
            <person name="Pai G."/>
            <person name="Aken S.V."/>
            <person name="Utterback T."/>
            <person name="Reidmuller S."/>
            <person name="Feldblyum T."/>
            <person name="Hsiao J."/>
            <person name="Zismann V."/>
            <person name="Iobst S."/>
            <person name="de Vazeille A.R."/>
            <person name="Buell C.R."/>
            <person name="Ying K."/>
            <person name="Li Y."/>
            <person name="Lu T."/>
            <person name="Huang Y."/>
            <person name="Zhao Q."/>
            <person name="Feng Q."/>
            <person name="Zhang L."/>
            <person name="Zhu J."/>
            <person name="Weng Q."/>
            <person name="Mu J."/>
            <person name="Lu Y."/>
            <person name="Fan D."/>
            <person name="Liu Y."/>
            <person name="Guan J."/>
            <person name="Zhang Y."/>
            <person name="Yu S."/>
            <person name="Liu X."/>
            <person name="Zhang Y."/>
            <person name="Hong G."/>
            <person name="Han B."/>
            <person name="Choisne N."/>
            <person name="Demange N."/>
            <person name="Orjeda G."/>
            <person name="Samain S."/>
            <person name="Cattolico L."/>
            <person name="Pelletier E."/>
            <person name="Couloux A."/>
            <person name="Segurens B."/>
            <person name="Wincker P."/>
            <person name="D'Hont A."/>
            <person name="Scarpelli C."/>
            <person name="Weissenbach J."/>
            <person name="Salanoubat M."/>
            <person name="Quetier F."/>
            <person name="Yu Y."/>
            <person name="Kim H.R."/>
            <person name="Rambo T."/>
            <person name="Currie J."/>
            <person name="Collura K."/>
            <person name="Luo M."/>
            <person name="Yang T."/>
            <person name="Ammiraju J.S.S."/>
            <person name="Engler F."/>
            <person name="Soderlund C."/>
            <person name="Wing R.A."/>
            <person name="Palmer L.E."/>
            <person name="de la Bastide M."/>
            <person name="Spiegel L."/>
            <person name="Nascimento L."/>
            <person name="Zutavern T."/>
            <person name="O'Shaughnessy A."/>
            <person name="Dike S."/>
            <person name="Dedhia N."/>
            <person name="Preston R."/>
            <person name="Balija V."/>
            <person name="McCombie W.R."/>
            <person name="Chow T."/>
            <person name="Chen H."/>
            <person name="Chung M."/>
            <person name="Chen C."/>
            <person name="Shaw J."/>
            <person name="Wu H."/>
            <person name="Hsiao K."/>
            <person name="Chao Y."/>
            <person name="Chu M."/>
            <person name="Cheng C."/>
            <person name="Hour A."/>
            <person name="Lee P."/>
            <person name="Lin S."/>
            <person name="Lin Y."/>
            <person name="Liou J."/>
            <person name="Liu S."/>
            <person name="Hsing Y."/>
            <person name="Raghuvanshi S."/>
            <person name="Mohanty A."/>
            <person name="Bharti A.K."/>
            <person name="Gaur A."/>
            <person name="Gupta V."/>
            <person name="Kumar D."/>
            <person name="Ravi V."/>
            <person name="Vij S."/>
            <person name="Kapur A."/>
            <person name="Khurana P."/>
            <person name="Khurana P."/>
            <person name="Khurana J.P."/>
            <person name="Tyagi A.K."/>
            <person name="Gaikwad K."/>
            <person name="Singh A."/>
            <person name="Dalal V."/>
            <person name="Srivastava S."/>
            <person name="Dixit A."/>
            <person name="Pal A.K."/>
            <person name="Ghazi I.A."/>
            <person name="Yadav M."/>
            <person name="Pandit A."/>
            <person name="Bhargava A."/>
            <person name="Sureshbabu K."/>
            <person name="Batra K."/>
            <person name="Sharma T.R."/>
            <person name="Mohapatra T."/>
            <person name="Singh N.K."/>
            <person name="Messing J."/>
            <person name="Nelson A.B."/>
            <person name="Fuks G."/>
            <person name="Kavchok S."/>
            <person name="Keizer G."/>
            <person name="Linton E."/>
            <person name="Llaca V."/>
            <person name="Song R."/>
            <person name="Tanyolac B."/>
            <person name="Young S."/>
            <person name="Ho-Il K."/>
            <person name="Hahn J.H."/>
            <person name="Sangsakoo G."/>
            <person name="Vanavichit A."/>
            <person name="de Mattos Luiz.A.T."/>
            <person name="Zimmer P.D."/>
            <person name="Malone G."/>
            <person name="Dellagostin O."/>
            <person name="de Oliveira A.C."/>
            <person name="Bevan M."/>
            <person name="Bancroft I."/>
            <person name="Minx P."/>
            <person name="Cordum H."/>
            <person name="Wilson R."/>
            <person name="Cheng Z."/>
            <person name="Jin W."/>
            <person name="Jiang J."/>
            <person name="Leong S.A."/>
            <person name="Iwama H."/>
            <person name="Gojobori T."/>
            <person name="Itoh T."/>
            <person name="Niimura Y."/>
            <person name="Fujii Y."/>
            <person name="Habara T."/>
            <person name="Sakai H."/>
            <person name="Sato Y."/>
            <person name="Wilson G."/>
            <person name="Kumar K."/>
            <person name="McCouch S."/>
            <person name="Juretic N."/>
            <person name="Hoen D."/>
            <person name="Wright S."/>
            <person name="Bruskiewich R."/>
            <person name="Bureau T."/>
            <person name="Miyao A."/>
            <person name="Hirochika H."/>
            <person name="Nishikawa T."/>
            <person name="Kadowaki K."/>
            <person name="Sugiura M."/>
            <person name="Burr B."/>
            <person name="Sasaki T."/>
        </authorList>
    </citation>
    <scope>NUCLEOTIDE SEQUENCE [LARGE SCALE GENOMIC DNA]</scope>
    <source>
        <strain evidence="4">cv. Nipponbare</strain>
    </source>
</reference>